<accession>R7RUL2</accession>
<dbReference type="Proteomes" id="UP000014923">
    <property type="component" value="Unassembled WGS sequence"/>
</dbReference>
<dbReference type="EMBL" id="CAVN010000149">
    <property type="protein sequence ID" value="CDF59221.1"/>
    <property type="molecule type" value="Genomic_DNA"/>
</dbReference>
<comment type="caution">
    <text evidence="1">The sequence shown here is derived from an EMBL/GenBank/DDBJ whole genome shotgun (WGS) entry which is preliminary data.</text>
</comment>
<keyword evidence="2" id="KW-1185">Reference proteome</keyword>
<reference evidence="1" key="1">
    <citation type="submission" date="2013-03" db="EMBL/GenBank/DDBJ databases">
        <title>Draft genome sequence of the hydrogen-ethanol-producing anaerobic alkalithermophilic Caloramator celere.</title>
        <authorList>
            <person name="Ciranna A."/>
            <person name="Larjo A."/>
            <person name="Kivisto A."/>
            <person name="Santala V."/>
            <person name="Roos C."/>
            <person name="Karp M."/>
        </authorList>
    </citation>
    <scope>NUCLEOTIDE SEQUENCE [LARGE SCALE GENOMIC DNA]</scope>
    <source>
        <strain evidence="1">DSM 8682</strain>
    </source>
</reference>
<organism evidence="1 2">
    <name type="scientific">Thermobrachium celere DSM 8682</name>
    <dbReference type="NCBI Taxonomy" id="941824"/>
    <lineage>
        <taxon>Bacteria</taxon>
        <taxon>Bacillati</taxon>
        <taxon>Bacillota</taxon>
        <taxon>Clostridia</taxon>
        <taxon>Eubacteriales</taxon>
        <taxon>Clostridiaceae</taxon>
        <taxon>Thermobrachium</taxon>
    </lineage>
</organism>
<evidence type="ECO:0000313" key="2">
    <source>
        <dbReference type="Proteomes" id="UP000014923"/>
    </source>
</evidence>
<gene>
    <name evidence="1" type="ORF">TCEL_02289</name>
</gene>
<dbReference type="AlphaFoldDB" id="R7RUL2"/>
<dbReference type="HOGENOM" id="CLU_2332697_0_0_9"/>
<proteinExistence type="predicted"/>
<protein>
    <submittedName>
        <fullName evidence="1">Uncharacterized protein</fullName>
    </submittedName>
</protein>
<sequence length="98" mass="11630">MFNPFEEVGGGFKDYSLQELALGFELIRTLRDLLLRDRELKGELAKAYIEVINREEYKIIKCFIDFVKQNYEVVLLTRQNKHLILEQFLNGNNITYNL</sequence>
<evidence type="ECO:0000313" key="1">
    <source>
        <dbReference type="EMBL" id="CDF59221.1"/>
    </source>
</evidence>
<name>R7RUL2_9CLOT</name>